<dbReference type="Gene3D" id="1.10.1450.10">
    <property type="entry name" value="Tetraspanin"/>
    <property type="match status" value="1"/>
</dbReference>
<dbReference type="Gene3D" id="1.25.40.10">
    <property type="entry name" value="Tetratricopeptide repeat domain"/>
    <property type="match status" value="1"/>
</dbReference>
<keyword evidence="7" id="KW-1185">Reference proteome</keyword>
<dbReference type="Proteomes" id="UP000024404">
    <property type="component" value="Unassembled WGS sequence"/>
</dbReference>
<dbReference type="PANTHER" id="PTHR19282:SF555">
    <property type="entry name" value="TETRASPANIN-2A"/>
    <property type="match status" value="1"/>
</dbReference>
<accession>A0A8R1TTH8</accession>
<reference evidence="7" key="1">
    <citation type="submission" date="2013-10" db="EMBL/GenBank/DDBJ databases">
        <title>Genome sequencing of Onchocerca volvulus.</title>
        <authorList>
            <person name="Cotton J."/>
            <person name="Tsai J."/>
            <person name="Stanley E."/>
            <person name="Tracey A."/>
            <person name="Holroyd N."/>
            <person name="Lustigman S."/>
            <person name="Berriman M."/>
        </authorList>
    </citation>
    <scope>NUCLEOTIDE SEQUENCE</scope>
</reference>
<evidence type="ECO:0000256" key="2">
    <source>
        <dbReference type="ARBA" id="ARBA00022692"/>
    </source>
</evidence>
<feature type="transmembrane region" description="Helical" evidence="5">
    <location>
        <begin position="92"/>
        <end position="119"/>
    </location>
</feature>
<dbReference type="InterPro" id="IPR018499">
    <property type="entry name" value="Tetraspanin/Peripherin"/>
</dbReference>
<protein>
    <recommendedName>
        <fullName evidence="8">Tetraspanin</fullName>
    </recommendedName>
</protein>
<keyword evidence="3 5" id="KW-1133">Transmembrane helix</keyword>
<reference evidence="6" key="2">
    <citation type="submission" date="2022-06" db="UniProtKB">
        <authorList>
            <consortium name="EnsemblMetazoa"/>
        </authorList>
    </citation>
    <scope>IDENTIFICATION</scope>
</reference>
<dbReference type="InterPro" id="IPR008952">
    <property type="entry name" value="Tetraspanin_EC2_sf"/>
</dbReference>
<dbReference type="EMBL" id="CMVM020000144">
    <property type="status" value="NOT_ANNOTATED_CDS"/>
    <property type="molecule type" value="Genomic_DNA"/>
</dbReference>
<keyword evidence="2 5" id="KW-0812">Transmembrane</keyword>
<organism evidence="6 7">
    <name type="scientific">Onchocerca volvulus</name>
    <dbReference type="NCBI Taxonomy" id="6282"/>
    <lineage>
        <taxon>Eukaryota</taxon>
        <taxon>Metazoa</taxon>
        <taxon>Ecdysozoa</taxon>
        <taxon>Nematoda</taxon>
        <taxon>Chromadorea</taxon>
        <taxon>Rhabditida</taxon>
        <taxon>Spirurina</taxon>
        <taxon>Spiruromorpha</taxon>
        <taxon>Filarioidea</taxon>
        <taxon>Onchocercidae</taxon>
        <taxon>Onchocerca</taxon>
    </lineage>
</organism>
<feature type="transmembrane region" description="Helical" evidence="5">
    <location>
        <begin position="20"/>
        <end position="42"/>
    </location>
</feature>
<dbReference type="InterPro" id="IPR011990">
    <property type="entry name" value="TPR-like_helical_dom_sf"/>
</dbReference>
<dbReference type="AlphaFoldDB" id="A0A8R1TTH8"/>
<dbReference type="EnsemblMetazoa" id="OVOC4863.1">
    <property type="protein sequence ID" value="OVOC4863.1"/>
    <property type="gene ID" value="WBGene00241672"/>
</dbReference>
<dbReference type="SUPFAM" id="SSF48452">
    <property type="entry name" value="TPR-like"/>
    <property type="match status" value="1"/>
</dbReference>
<dbReference type="OMA" id="NEFGRDM"/>
<feature type="transmembrane region" description="Helical" evidence="5">
    <location>
        <begin position="139"/>
        <end position="157"/>
    </location>
</feature>
<dbReference type="InterPro" id="IPR019734">
    <property type="entry name" value="TPR_rpt"/>
</dbReference>
<name>A0A8R1TTH8_ONCVO</name>
<dbReference type="GO" id="GO:0005886">
    <property type="term" value="C:plasma membrane"/>
    <property type="evidence" value="ECO:0007669"/>
    <property type="project" value="TreeGrafter"/>
</dbReference>
<keyword evidence="4 5" id="KW-0472">Membrane</keyword>
<dbReference type="PANTHER" id="PTHR19282">
    <property type="entry name" value="TETRASPANIN"/>
    <property type="match status" value="1"/>
</dbReference>
<evidence type="ECO:0008006" key="8">
    <source>
        <dbReference type="Google" id="ProtNLM"/>
    </source>
</evidence>
<dbReference type="SMART" id="SM00028">
    <property type="entry name" value="TPR"/>
    <property type="match status" value="3"/>
</dbReference>
<evidence type="ECO:0000256" key="3">
    <source>
        <dbReference type="ARBA" id="ARBA00022989"/>
    </source>
</evidence>
<evidence type="ECO:0000256" key="1">
    <source>
        <dbReference type="ARBA" id="ARBA00004141"/>
    </source>
</evidence>
<comment type="subcellular location">
    <subcellularLocation>
        <location evidence="1">Membrane</location>
        <topology evidence="1">Multi-pass membrane protein</topology>
    </subcellularLocation>
</comment>
<evidence type="ECO:0000313" key="6">
    <source>
        <dbReference type="EnsemblMetazoa" id="OVOC4863.1"/>
    </source>
</evidence>
<dbReference type="Pfam" id="PF00335">
    <property type="entry name" value="Tetraspanin"/>
    <property type="match status" value="1"/>
</dbReference>
<proteinExistence type="predicted"/>
<evidence type="ECO:0000313" key="7">
    <source>
        <dbReference type="Proteomes" id="UP000024404"/>
    </source>
</evidence>
<feature type="transmembrane region" description="Helical" evidence="5">
    <location>
        <begin position="375"/>
        <end position="395"/>
    </location>
</feature>
<evidence type="ECO:0000256" key="5">
    <source>
        <dbReference type="SAM" id="Phobius"/>
    </source>
</evidence>
<evidence type="ECO:0000256" key="4">
    <source>
        <dbReference type="ARBA" id="ARBA00023136"/>
    </source>
</evidence>
<dbReference type="PRINTS" id="PR00259">
    <property type="entry name" value="TMFOUR"/>
</dbReference>
<sequence>MNICIMDDNTNSHCVQICLLLYTVLFWLTGLALIFLSLLTLLDPRRNYILDLVDFSEDDPLLRGASYLALVTGSITMIIGFIGCCGTIKKSLCLLITFVICLLVLFFADIIIACLALFYRNKFVGDKLSVYLTKLTHDRYYRIYWVTPLIDIIQYYFMTNDFDQKLQLLIRQSYGINPNIEYNAKVTSLIDKLQFNEQCCGSVDYKEWSSSRWRTSFWTNVELLQQQPQFGFDVVPVTCCVQLSGATPMNPVARSSARCQQFQANKLWRHQTQQCCGATGPHNYYDSFWYKTNTERGTISFVPQSCCKQVQEARAWELCNELNSRLVIWTEARSLVEFSHILVGYSGLSQKAVRLANCPDSHICLDWFIICSISAYWNLHCFIIIAACAWLLLLYHSMITSRIFVAIYILRDSKFHLSMVKKGKKHHKKVKKVKNKDSAQTLLEEKGHLRQEVSSDDLSSIRKRVETETFSDLLWISSRIENISRAPGRILRNDEMCPENAELKKRRIIASEYHRKGDQKFLKQDYRGAYADFLHAMKILGEHGNISNEFGRDMKLIRVYQDKCCICFWMLYRIERNQSHLTKCFECYNQLIEKDPTNAFWYKRRATLQRDEYLTILLDFALFAALMKEYRIIMTKEEVKDTIYCYRETAKAAWSLEKEKLETRKPFLTSDWINLWVLCPCDDVLLEDLLSVHEEDNNPENKSTLAESAYKDALKQTARGCHSLAVNTLLDAYTHGQEMYRSEAFLLLSLIYSQLHENEVEYYLDTFIDFWEVDQFKVPVHRRKQIFMRYMSLARALLVSPLENLDLSMFTPKEQAQFYTQTALTVALRLQLLGGKDWMQKDVSNMTKLENIEKLCDRAIKADKQSLQSGMLREYTVMMISVIDNASSDSVRNALLTMTEYLEANQRHFEADHHYSFASWCLFSAFFVVECIDEAIKYGRVLEKYLFFPGFVSSFLIEKECRIKENIDTENVLKCINKVEERLSNDPENFRLYLNIAEFYYHLNIMEEASLYANLAIKYWPVHIFQGQLEQLVRSAVVLETLAEVEKEVRNIKTFAEMEKHLQETSATNYIDSGVSDSISEIYGKEDPENDEPEELRFLNRIYMILKNIIKRYGITDDKEWVEAVIDIAMRSDREITAEEISDTLANIAISEAGE</sequence>
<feature type="transmembrane region" description="Helical" evidence="5">
    <location>
        <begin position="62"/>
        <end position="85"/>
    </location>
</feature>